<gene>
    <name evidence="1" type="ORF">ODALV1_LOCUS9595</name>
</gene>
<dbReference type="EMBL" id="CAXLJM020000028">
    <property type="protein sequence ID" value="CAL8097247.1"/>
    <property type="molecule type" value="Genomic_DNA"/>
</dbReference>
<reference evidence="1 2" key="1">
    <citation type="submission" date="2024-08" db="EMBL/GenBank/DDBJ databases">
        <authorList>
            <person name="Cucini C."/>
            <person name="Frati F."/>
        </authorList>
    </citation>
    <scope>NUCLEOTIDE SEQUENCE [LARGE SCALE GENOMIC DNA]</scope>
</reference>
<comment type="caution">
    <text evidence="1">The sequence shown here is derived from an EMBL/GenBank/DDBJ whole genome shotgun (WGS) entry which is preliminary data.</text>
</comment>
<dbReference type="Proteomes" id="UP001642540">
    <property type="component" value="Unassembled WGS sequence"/>
</dbReference>
<keyword evidence="2" id="KW-1185">Reference proteome</keyword>
<evidence type="ECO:0000313" key="1">
    <source>
        <dbReference type="EMBL" id="CAL8097247.1"/>
    </source>
</evidence>
<accession>A0ABP1QDM5</accession>
<name>A0ABP1QDM5_9HEXA</name>
<protein>
    <submittedName>
        <fullName evidence="1">Uncharacterized protein</fullName>
    </submittedName>
</protein>
<organism evidence="1 2">
    <name type="scientific">Orchesella dallaii</name>
    <dbReference type="NCBI Taxonomy" id="48710"/>
    <lineage>
        <taxon>Eukaryota</taxon>
        <taxon>Metazoa</taxon>
        <taxon>Ecdysozoa</taxon>
        <taxon>Arthropoda</taxon>
        <taxon>Hexapoda</taxon>
        <taxon>Collembola</taxon>
        <taxon>Entomobryomorpha</taxon>
        <taxon>Entomobryoidea</taxon>
        <taxon>Orchesellidae</taxon>
        <taxon>Orchesellinae</taxon>
        <taxon>Orchesella</taxon>
    </lineage>
</organism>
<proteinExistence type="predicted"/>
<evidence type="ECO:0000313" key="2">
    <source>
        <dbReference type="Proteomes" id="UP001642540"/>
    </source>
</evidence>
<sequence>MQHAKARSNPLEPSPCINTMVSPNFFETKFNKVIEGLGKFKLKKKESNLLMTFFLIKLQCKLPRFEYETIIVGDEYDEEDTARENAFAKAYSLLWNKFRQEMMTLEKAQNTYFPPRQGVMQYF</sequence>